<feature type="compositionally biased region" description="Polar residues" evidence="1">
    <location>
        <begin position="407"/>
        <end position="417"/>
    </location>
</feature>
<feature type="region of interest" description="Disordered" evidence="1">
    <location>
        <begin position="351"/>
        <end position="371"/>
    </location>
</feature>
<evidence type="ECO:0000313" key="3">
    <source>
        <dbReference type="Proteomes" id="UP000700596"/>
    </source>
</evidence>
<sequence length="590" mass="66071">MSASCEPEHEEFRHQLHSHLPGALRDDQSSIYSCDTSNEKVFHSLFSTRDNQSATNDLCHSPNDWATIDDIPRDGFSVPPIDDDIRAATHPANDPKADLPADDDAYQEVRKFLYTLLTISDWGISEHHPRAIRATVENWVGTGFVLLQKYQANTLVDICPSTTILKTSGIEISIEKLVRDSIVTCVEREVEIRLQARLNRGINRLTWSALNDGGAWWLRRDAETSTFGPTRHADNYNQYDSSVMANGPALEPLWCDHHNEHGLRVRPLLPESWGTPRNGPHQDCGPVMTISDEDNISRGIQRNHELALARLEGRFLLPIDASPEARHGRSLNTTNTIVRINVTDTVTVQGPVGDTQTSNHKPQDCAVPPPLRQSNVISLRYEDMPEGKKPARRNNLEFGAWRPYQLSSTMSGENSKSARGLKRKHRSTGQGDHLNNMSISSPLQVQMLSAATILGQSKMKDTVQTDGSMDEPATKRARWSSKLENIHSRIISLRIQGPTEKRKKKYLNIPASNSTIESGGNRGVEVTNSMPGLKRSSDSVNFTSYTADDMIQHFQNNEQVDPPVAPTKQTSRVARFTRRVRNSITPRSFM</sequence>
<protein>
    <submittedName>
        <fullName evidence="2">Uncharacterized protein</fullName>
    </submittedName>
</protein>
<comment type="caution">
    <text evidence="2">The sequence shown here is derived from an EMBL/GenBank/DDBJ whole genome shotgun (WGS) entry which is preliminary data.</text>
</comment>
<keyword evidence="3" id="KW-1185">Reference proteome</keyword>
<name>A0A9P9IPQ0_9PLEO</name>
<dbReference type="AlphaFoldDB" id="A0A9P9IPQ0"/>
<dbReference type="EMBL" id="JAGMWT010000004">
    <property type="protein sequence ID" value="KAH7130428.1"/>
    <property type="molecule type" value="Genomic_DNA"/>
</dbReference>
<accession>A0A9P9IPQ0</accession>
<feature type="compositionally biased region" description="Polar residues" evidence="1">
    <location>
        <begin position="428"/>
        <end position="437"/>
    </location>
</feature>
<feature type="region of interest" description="Disordered" evidence="1">
    <location>
        <begin position="407"/>
        <end position="437"/>
    </location>
</feature>
<proteinExistence type="predicted"/>
<organism evidence="2 3">
    <name type="scientific">Dendryphion nanum</name>
    <dbReference type="NCBI Taxonomy" id="256645"/>
    <lineage>
        <taxon>Eukaryota</taxon>
        <taxon>Fungi</taxon>
        <taxon>Dikarya</taxon>
        <taxon>Ascomycota</taxon>
        <taxon>Pezizomycotina</taxon>
        <taxon>Dothideomycetes</taxon>
        <taxon>Pleosporomycetidae</taxon>
        <taxon>Pleosporales</taxon>
        <taxon>Torulaceae</taxon>
        <taxon>Dendryphion</taxon>
    </lineage>
</organism>
<dbReference type="OrthoDB" id="3801550at2759"/>
<dbReference type="Proteomes" id="UP000700596">
    <property type="component" value="Unassembled WGS sequence"/>
</dbReference>
<evidence type="ECO:0000313" key="2">
    <source>
        <dbReference type="EMBL" id="KAH7130428.1"/>
    </source>
</evidence>
<evidence type="ECO:0000256" key="1">
    <source>
        <dbReference type="SAM" id="MobiDB-lite"/>
    </source>
</evidence>
<gene>
    <name evidence="2" type="ORF">B0J11DRAFT_504211</name>
</gene>
<reference evidence="2" key="1">
    <citation type="journal article" date="2021" name="Nat. Commun.">
        <title>Genetic determinants of endophytism in the Arabidopsis root mycobiome.</title>
        <authorList>
            <person name="Mesny F."/>
            <person name="Miyauchi S."/>
            <person name="Thiergart T."/>
            <person name="Pickel B."/>
            <person name="Atanasova L."/>
            <person name="Karlsson M."/>
            <person name="Huettel B."/>
            <person name="Barry K.W."/>
            <person name="Haridas S."/>
            <person name="Chen C."/>
            <person name="Bauer D."/>
            <person name="Andreopoulos W."/>
            <person name="Pangilinan J."/>
            <person name="LaButti K."/>
            <person name="Riley R."/>
            <person name="Lipzen A."/>
            <person name="Clum A."/>
            <person name="Drula E."/>
            <person name="Henrissat B."/>
            <person name="Kohler A."/>
            <person name="Grigoriev I.V."/>
            <person name="Martin F.M."/>
            <person name="Hacquard S."/>
        </authorList>
    </citation>
    <scope>NUCLEOTIDE SEQUENCE</scope>
    <source>
        <strain evidence="2">MPI-CAGE-CH-0243</strain>
    </source>
</reference>